<dbReference type="GO" id="GO:0006225">
    <property type="term" value="P:UDP biosynthetic process"/>
    <property type="evidence" value="ECO:0007669"/>
    <property type="project" value="TreeGrafter"/>
</dbReference>
<evidence type="ECO:0000256" key="5">
    <source>
        <dbReference type="ARBA" id="ARBA00022679"/>
    </source>
</evidence>
<dbReference type="InterPro" id="IPR011818">
    <property type="entry name" value="Uridylate_kinase_arch/spir"/>
</dbReference>
<accession>A0A7C4JMA5</accession>
<proteinExistence type="inferred from homology"/>
<keyword evidence="8" id="KW-0067">ATP-binding</keyword>
<dbReference type="EMBL" id="DTBE01000032">
    <property type="protein sequence ID" value="HGQ59311.1"/>
    <property type="molecule type" value="Genomic_DNA"/>
</dbReference>
<dbReference type="Pfam" id="PF00696">
    <property type="entry name" value="AA_kinase"/>
    <property type="match status" value="1"/>
</dbReference>
<evidence type="ECO:0000256" key="6">
    <source>
        <dbReference type="ARBA" id="ARBA00022741"/>
    </source>
</evidence>
<name>A0A7C4JMA5_STAMA</name>
<dbReference type="Gene3D" id="3.40.1160.10">
    <property type="entry name" value="Acetylglutamate kinase-like"/>
    <property type="match status" value="1"/>
</dbReference>
<gene>
    <name evidence="13" type="primary">pyrH</name>
    <name evidence="12" type="ORF">ENU09_01095</name>
    <name evidence="13" type="ORF">ENU20_03355</name>
</gene>
<keyword evidence="7 13" id="KW-0418">Kinase</keyword>
<evidence type="ECO:0000259" key="11">
    <source>
        <dbReference type="Pfam" id="PF00696"/>
    </source>
</evidence>
<dbReference type="GO" id="GO:0005524">
    <property type="term" value="F:ATP binding"/>
    <property type="evidence" value="ECO:0007669"/>
    <property type="project" value="UniProtKB-KW"/>
</dbReference>
<feature type="domain" description="Aspartate/glutamate/uridylate kinase" evidence="11">
    <location>
        <begin position="3"/>
        <end position="200"/>
    </location>
</feature>
<comment type="pathway">
    <text evidence="1">Pyrimidine metabolism; CTP biosynthesis via de novo pathway; UDP from UMP (UMPK route): step 1/1.</text>
</comment>
<evidence type="ECO:0000256" key="1">
    <source>
        <dbReference type="ARBA" id="ARBA00004791"/>
    </source>
</evidence>
<evidence type="ECO:0000256" key="7">
    <source>
        <dbReference type="ARBA" id="ARBA00022777"/>
    </source>
</evidence>
<evidence type="ECO:0000256" key="4">
    <source>
        <dbReference type="ARBA" id="ARBA00022490"/>
    </source>
</evidence>
<dbReference type="NCBIfam" id="TIGR02076">
    <property type="entry name" value="pyrH_arch"/>
    <property type="match status" value="1"/>
</dbReference>
<keyword evidence="4" id="KW-0963">Cytoplasm</keyword>
<organism evidence="13">
    <name type="scientific">Staphylothermus marinus</name>
    <dbReference type="NCBI Taxonomy" id="2280"/>
    <lineage>
        <taxon>Archaea</taxon>
        <taxon>Thermoproteota</taxon>
        <taxon>Thermoprotei</taxon>
        <taxon>Desulfurococcales</taxon>
        <taxon>Desulfurococcaceae</taxon>
        <taxon>Staphylothermus</taxon>
    </lineage>
</organism>
<dbReference type="EMBL" id="DTBP01000022">
    <property type="protein sequence ID" value="HGQ74097.1"/>
    <property type="molecule type" value="Genomic_DNA"/>
</dbReference>
<dbReference type="PANTHER" id="PTHR42833:SF4">
    <property type="entry name" value="URIDYLATE KINASE PUMPKIN, CHLOROPLASTIC"/>
    <property type="match status" value="1"/>
</dbReference>
<dbReference type="PANTHER" id="PTHR42833">
    <property type="entry name" value="URIDYLATE KINASE"/>
    <property type="match status" value="1"/>
</dbReference>
<evidence type="ECO:0000256" key="2">
    <source>
        <dbReference type="ARBA" id="ARBA00007614"/>
    </source>
</evidence>
<reference evidence="13" key="1">
    <citation type="journal article" date="2020" name="mSystems">
        <title>Genome- and Community-Level Interaction Insights into Carbon Utilization and Element Cycling Functions of Hydrothermarchaeota in Hydrothermal Sediment.</title>
        <authorList>
            <person name="Zhou Z."/>
            <person name="Liu Y."/>
            <person name="Xu W."/>
            <person name="Pan J."/>
            <person name="Luo Z.H."/>
            <person name="Li M."/>
        </authorList>
    </citation>
    <scope>NUCLEOTIDE SEQUENCE [LARGE SCALE GENOMIC DNA]</scope>
    <source>
        <strain evidence="12">SpSt-638</strain>
        <strain evidence="13">SpSt-648</strain>
    </source>
</reference>
<keyword evidence="9" id="KW-0665">Pyrimidine biosynthesis</keyword>
<dbReference type="InterPro" id="IPR036393">
    <property type="entry name" value="AceGlu_kinase-like_sf"/>
</dbReference>
<evidence type="ECO:0000256" key="8">
    <source>
        <dbReference type="ARBA" id="ARBA00022840"/>
    </source>
</evidence>
<dbReference type="EC" id="2.7.4.22" evidence="3"/>
<evidence type="ECO:0000313" key="12">
    <source>
        <dbReference type="EMBL" id="HGQ59311.1"/>
    </source>
</evidence>
<protein>
    <recommendedName>
        <fullName evidence="3">UMP kinase</fullName>
        <ecNumber evidence="3">2.7.4.22</ecNumber>
    </recommendedName>
    <alternativeName>
        <fullName evidence="10">Uridine monophosphate kinase</fullName>
    </alternativeName>
</protein>
<evidence type="ECO:0000256" key="9">
    <source>
        <dbReference type="ARBA" id="ARBA00022975"/>
    </source>
</evidence>
<dbReference type="InterPro" id="IPR001048">
    <property type="entry name" value="Asp/Glu/Uridylate_kinase"/>
</dbReference>
<evidence type="ECO:0000256" key="10">
    <source>
        <dbReference type="ARBA" id="ARBA00032092"/>
    </source>
</evidence>
<keyword evidence="5" id="KW-0808">Transferase</keyword>
<dbReference type="AlphaFoldDB" id="A0A7C4JMA5"/>
<dbReference type="GO" id="GO:0033862">
    <property type="term" value="F:UMP kinase activity"/>
    <property type="evidence" value="ECO:0007669"/>
    <property type="project" value="UniProtKB-EC"/>
</dbReference>
<comment type="similarity">
    <text evidence="2">Belongs to the UMP kinase family.</text>
</comment>
<evidence type="ECO:0000313" key="13">
    <source>
        <dbReference type="EMBL" id="HGQ74097.1"/>
    </source>
</evidence>
<sequence length="224" mass="24901">MVNIIVIKLTGKVFDEPQLLKSYIELFKKLIDKWRLLIVTGGGSLARRYIEVARSIGVESNYWLDEIGILASRLNSYLLISALQPYSYPRPVTTLSEAVEATSIFKIVVMGGLIPTQSTASTLLEVAEALGVKDVIYVSAIDRVYDKDPLKYPDAEGLIEIDASKLIEMIEQSILPGEYALIDVRALEIAIRSGIRIHVVGYRNVENIDKVLRGENPGTIINPR</sequence>
<evidence type="ECO:0000256" key="3">
    <source>
        <dbReference type="ARBA" id="ARBA00012899"/>
    </source>
</evidence>
<comment type="caution">
    <text evidence="13">The sequence shown here is derived from an EMBL/GenBank/DDBJ whole genome shotgun (WGS) entry which is preliminary data.</text>
</comment>
<dbReference type="SUPFAM" id="SSF53633">
    <property type="entry name" value="Carbamate kinase-like"/>
    <property type="match status" value="1"/>
</dbReference>
<keyword evidence="6" id="KW-0547">Nucleotide-binding</keyword>